<keyword evidence="4" id="KW-1185">Reference proteome</keyword>
<dbReference type="SUPFAM" id="SSF53474">
    <property type="entry name" value="alpha/beta-Hydrolases"/>
    <property type="match status" value="1"/>
</dbReference>
<gene>
    <name evidence="2" type="ORF">H0486_02840</name>
    <name evidence="3" type="ORF">H0486_03170</name>
</gene>
<dbReference type="PANTHER" id="PTHR45856:SF24">
    <property type="entry name" value="FUNGAL LIPASE-LIKE DOMAIN-CONTAINING PROTEIN"/>
    <property type="match status" value="1"/>
</dbReference>
<dbReference type="PANTHER" id="PTHR45856">
    <property type="entry name" value="ALPHA/BETA-HYDROLASES SUPERFAMILY PROTEIN"/>
    <property type="match status" value="1"/>
</dbReference>
<dbReference type="Proteomes" id="UP000574276">
    <property type="component" value="Unassembled WGS sequence"/>
</dbReference>
<comment type="caution">
    <text evidence="2">The sequence shown here is derived from an EMBL/GenBank/DDBJ whole genome shotgun (WGS) entry which is preliminary data.</text>
</comment>
<evidence type="ECO:0000313" key="4">
    <source>
        <dbReference type="Proteomes" id="UP000574276"/>
    </source>
</evidence>
<sequence>MNRDATEKTRNQFTCFCSLTFLVSDEGSLPEDYKNSDDYTGAGLEGELYGFSTGLFSLDYHKAVVGTTKDEIVVAIKGTDGFMDSMNDGYVNPVDFEGMGKVHMGFASATALLLKNGLEKKVDELIRSNPQQGLCFTGHSKGGAVAFLLAAHYSNKNYSNNIRVITFEAPRVGNSTFAYNYEELGMETLRYEDFLDVVPHLPFTSQEHQLLDRMGPVNNFLENFMDIITCDYVPVGRRIGFYVGHDEYNGRYPHNEGNTDGESLNSMCAVEFLMRNHFSISLMNNEIHNKDYKESIVEYTDFDYLQ</sequence>
<evidence type="ECO:0000313" key="3">
    <source>
        <dbReference type="EMBL" id="MBB2181873.1"/>
    </source>
</evidence>
<dbReference type="GO" id="GO:0006629">
    <property type="term" value="P:lipid metabolic process"/>
    <property type="evidence" value="ECO:0007669"/>
    <property type="project" value="InterPro"/>
</dbReference>
<dbReference type="Gene3D" id="3.40.50.1820">
    <property type="entry name" value="alpha/beta hydrolase"/>
    <property type="match status" value="1"/>
</dbReference>
<evidence type="ECO:0000313" key="2">
    <source>
        <dbReference type="EMBL" id="MBB2181816.1"/>
    </source>
</evidence>
<dbReference type="CDD" id="cd00519">
    <property type="entry name" value="Lipase_3"/>
    <property type="match status" value="1"/>
</dbReference>
<dbReference type="RefSeq" id="WP_228351567.1">
    <property type="nucleotide sequence ID" value="NZ_JACEGA010000001.1"/>
</dbReference>
<reference evidence="2 4" key="1">
    <citation type="submission" date="2020-07" db="EMBL/GenBank/DDBJ databases">
        <title>Characterization and genome sequencing of isolate MD1, a novel member within the family Lachnospiraceae.</title>
        <authorList>
            <person name="Rettenmaier R."/>
            <person name="Di Bello L."/>
            <person name="Zinser C."/>
            <person name="Scheitz K."/>
            <person name="Liebl W."/>
            <person name="Zverlov V."/>
        </authorList>
    </citation>
    <scope>NUCLEOTIDE SEQUENCE [LARGE SCALE GENOMIC DNA]</scope>
    <source>
        <strain evidence="2 4">MD1</strain>
    </source>
</reference>
<organism evidence="2 4">
    <name type="scientific">Variimorphobacter saccharofermentans</name>
    <dbReference type="NCBI Taxonomy" id="2755051"/>
    <lineage>
        <taxon>Bacteria</taxon>
        <taxon>Bacillati</taxon>
        <taxon>Bacillota</taxon>
        <taxon>Clostridia</taxon>
        <taxon>Lachnospirales</taxon>
        <taxon>Lachnospiraceae</taxon>
        <taxon>Variimorphobacter</taxon>
    </lineage>
</organism>
<dbReference type="Pfam" id="PF01764">
    <property type="entry name" value="Lipase_3"/>
    <property type="match status" value="1"/>
</dbReference>
<dbReference type="InterPro" id="IPR002921">
    <property type="entry name" value="Fungal_lipase-type"/>
</dbReference>
<dbReference type="InterPro" id="IPR051218">
    <property type="entry name" value="Sec_MonoDiacylglyc_Lipase"/>
</dbReference>
<dbReference type="EMBL" id="JACEGA010000001">
    <property type="protein sequence ID" value="MBB2181873.1"/>
    <property type="molecule type" value="Genomic_DNA"/>
</dbReference>
<name>A0A839JWQ1_9FIRM</name>
<feature type="domain" description="Fungal lipase-type" evidence="1">
    <location>
        <begin position="73"/>
        <end position="204"/>
    </location>
</feature>
<protein>
    <submittedName>
        <fullName evidence="2">Lipase family protein</fullName>
    </submittedName>
</protein>
<evidence type="ECO:0000259" key="1">
    <source>
        <dbReference type="Pfam" id="PF01764"/>
    </source>
</evidence>
<proteinExistence type="predicted"/>
<accession>A0A839JWQ1</accession>
<dbReference type="AlphaFoldDB" id="A0A839JWQ1"/>
<dbReference type="EMBL" id="JACEGA010000001">
    <property type="protein sequence ID" value="MBB2181816.1"/>
    <property type="molecule type" value="Genomic_DNA"/>
</dbReference>
<dbReference type="InterPro" id="IPR029058">
    <property type="entry name" value="AB_hydrolase_fold"/>
</dbReference>